<dbReference type="PROSITE" id="PS00622">
    <property type="entry name" value="HTH_LUXR_1"/>
    <property type="match status" value="1"/>
</dbReference>
<dbReference type="InterPro" id="IPR016032">
    <property type="entry name" value="Sig_transdc_resp-reg_C-effctor"/>
</dbReference>
<proteinExistence type="predicted"/>
<reference evidence="8 9" key="1">
    <citation type="submission" date="2019-02" db="EMBL/GenBank/DDBJ databases">
        <title>Sequencing the genomes of 1000 actinobacteria strains.</title>
        <authorList>
            <person name="Klenk H.-P."/>
        </authorList>
    </citation>
    <scope>NUCLEOTIDE SEQUENCE [LARGE SCALE GENOMIC DNA]</scope>
    <source>
        <strain evidence="8 9">DSM 45779</strain>
    </source>
</reference>
<evidence type="ECO:0000259" key="7">
    <source>
        <dbReference type="PROSITE" id="PS50110"/>
    </source>
</evidence>
<keyword evidence="9" id="KW-1185">Reference proteome</keyword>
<dbReference type="SMART" id="SM00448">
    <property type="entry name" value="REC"/>
    <property type="match status" value="1"/>
</dbReference>
<dbReference type="EMBL" id="SHKL01000001">
    <property type="protein sequence ID" value="RZT88880.1"/>
    <property type="molecule type" value="Genomic_DNA"/>
</dbReference>
<dbReference type="Proteomes" id="UP000291591">
    <property type="component" value="Unassembled WGS sequence"/>
</dbReference>
<organism evidence="8 9">
    <name type="scientific">Pseudonocardia sediminis</name>
    <dbReference type="NCBI Taxonomy" id="1397368"/>
    <lineage>
        <taxon>Bacteria</taxon>
        <taxon>Bacillati</taxon>
        <taxon>Actinomycetota</taxon>
        <taxon>Actinomycetes</taxon>
        <taxon>Pseudonocardiales</taxon>
        <taxon>Pseudonocardiaceae</taxon>
        <taxon>Pseudonocardia</taxon>
    </lineage>
</organism>
<dbReference type="InterPro" id="IPR000792">
    <property type="entry name" value="Tscrpt_reg_LuxR_C"/>
</dbReference>
<evidence type="ECO:0000256" key="1">
    <source>
        <dbReference type="ARBA" id="ARBA00022553"/>
    </source>
</evidence>
<dbReference type="GO" id="GO:0000160">
    <property type="term" value="P:phosphorelay signal transduction system"/>
    <property type="evidence" value="ECO:0007669"/>
    <property type="project" value="InterPro"/>
</dbReference>
<evidence type="ECO:0000259" key="6">
    <source>
        <dbReference type="PROSITE" id="PS50043"/>
    </source>
</evidence>
<dbReference type="SUPFAM" id="SSF46894">
    <property type="entry name" value="C-terminal effector domain of the bipartite response regulators"/>
    <property type="match status" value="1"/>
</dbReference>
<feature type="domain" description="Response regulatory" evidence="7">
    <location>
        <begin position="16"/>
        <end position="132"/>
    </location>
</feature>
<name>A0A4V2FRK5_PSEST</name>
<evidence type="ECO:0000313" key="8">
    <source>
        <dbReference type="EMBL" id="RZT88880.1"/>
    </source>
</evidence>
<dbReference type="SUPFAM" id="SSF52172">
    <property type="entry name" value="CheY-like"/>
    <property type="match status" value="1"/>
</dbReference>
<dbReference type="GO" id="GO:0006355">
    <property type="term" value="P:regulation of DNA-templated transcription"/>
    <property type="evidence" value="ECO:0007669"/>
    <property type="project" value="InterPro"/>
</dbReference>
<dbReference type="PANTHER" id="PTHR43214:SF24">
    <property type="entry name" value="TRANSCRIPTIONAL REGULATORY PROTEIN NARL-RELATED"/>
    <property type="match status" value="1"/>
</dbReference>
<feature type="domain" description="HTH luxR-type" evidence="6">
    <location>
        <begin position="163"/>
        <end position="228"/>
    </location>
</feature>
<dbReference type="InterPro" id="IPR039420">
    <property type="entry name" value="WalR-like"/>
</dbReference>
<dbReference type="AlphaFoldDB" id="A0A4V2FRK5"/>
<keyword evidence="3" id="KW-0238">DNA-binding</keyword>
<dbReference type="Pfam" id="PF00072">
    <property type="entry name" value="Response_reg"/>
    <property type="match status" value="1"/>
</dbReference>
<dbReference type="InterPro" id="IPR058245">
    <property type="entry name" value="NreC/VraR/RcsB-like_REC"/>
</dbReference>
<dbReference type="PROSITE" id="PS50043">
    <property type="entry name" value="HTH_LUXR_2"/>
    <property type="match status" value="1"/>
</dbReference>
<dbReference type="GO" id="GO:0003677">
    <property type="term" value="F:DNA binding"/>
    <property type="evidence" value="ECO:0007669"/>
    <property type="project" value="UniProtKB-KW"/>
</dbReference>
<gene>
    <name evidence="8" type="ORF">EV383_5833</name>
</gene>
<evidence type="ECO:0000256" key="4">
    <source>
        <dbReference type="ARBA" id="ARBA00023163"/>
    </source>
</evidence>
<feature type="modified residue" description="4-aspartylphosphate" evidence="5">
    <location>
        <position position="67"/>
    </location>
</feature>
<protein>
    <submittedName>
        <fullName evidence="8">LuxR family two component transcriptional regulator</fullName>
    </submittedName>
</protein>
<dbReference type="InterPro" id="IPR001789">
    <property type="entry name" value="Sig_transdc_resp-reg_receiver"/>
</dbReference>
<keyword evidence="1 5" id="KW-0597">Phosphoprotein</keyword>
<dbReference type="InterPro" id="IPR011006">
    <property type="entry name" value="CheY-like_superfamily"/>
</dbReference>
<keyword evidence="4" id="KW-0804">Transcription</keyword>
<evidence type="ECO:0000313" key="9">
    <source>
        <dbReference type="Proteomes" id="UP000291591"/>
    </source>
</evidence>
<comment type="caution">
    <text evidence="8">The sequence shown here is derived from an EMBL/GenBank/DDBJ whole genome shotgun (WGS) entry which is preliminary data.</text>
</comment>
<keyword evidence="2" id="KW-0805">Transcription regulation</keyword>
<dbReference type="PRINTS" id="PR00038">
    <property type="entry name" value="HTHLUXR"/>
</dbReference>
<dbReference type="PROSITE" id="PS50110">
    <property type="entry name" value="RESPONSE_REGULATORY"/>
    <property type="match status" value="1"/>
</dbReference>
<evidence type="ECO:0000256" key="3">
    <source>
        <dbReference type="ARBA" id="ARBA00023125"/>
    </source>
</evidence>
<dbReference type="PANTHER" id="PTHR43214">
    <property type="entry name" value="TWO-COMPONENT RESPONSE REGULATOR"/>
    <property type="match status" value="1"/>
</dbReference>
<evidence type="ECO:0000256" key="2">
    <source>
        <dbReference type="ARBA" id="ARBA00023015"/>
    </source>
</evidence>
<sequence length="231" mass="24341">MAVVTAPGNVAGAPTRVLLVDDDPLVRSGLAAILGSAEDLRIVGEASDGDEAPDAVRAHRPDVVLMDIRMPRVDGLSATRTLTAMPDPPRVVVLTTFDLDDYVFRALQAGASGFLLKDTPPRRLVEAVQVVATGEAMLSPTVTTRLLRHFTAAYGDGGRRAAAQERLAGLTGRESEVLLGVARGGSNAEIGRALHLSEATVKTHVSRLLSKLDADNRVQVAMLAHDAGLLE</sequence>
<evidence type="ECO:0000256" key="5">
    <source>
        <dbReference type="PROSITE-ProRule" id="PRU00169"/>
    </source>
</evidence>
<dbReference type="SMART" id="SM00421">
    <property type="entry name" value="HTH_LUXR"/>
    <property type="match status" value="1"/>
</dbReference>
<dbReference type="Gene3D" id="3.40.50.2300">
    <property type="match status" value="1"/>
</dbReference>
<accession>A0A4V2FRK5</accession>
<dbReference type="CDD" id="cd06170">
    <property type="entry name" value="LuxR_C_like"/>
    <property type="match status" value="1"/>
</dbReference>
<dbReference type="Pfam" id="PF00196">
    <property type="entry name" value="GerE"/>
    <property type="match status" value="1"/>
</dbReference>
<dbReference type="CDD" id="cd17535">
    <property type="entry name" value="REC_NarL-like"/>
    <property type="match status" value="1"/>
</dbReference>